<dbReference type="Pfam" id="PF20181">
    <property type="entry name" value="DUF6544"/>
    <property type="match status" value="1"/>
</dbReference>
<evidence type="ECO:0000313" key="2">
    <source>
        <dbReference type="EMBL" id="XCH32944.1"/>
    </source>
</evidence>
<keyword evidence="1" id="KW-0472">Membrane</keyword>
<sequence>MEWLLVFFAVDLVLGIIIAIALGRSIKGWSQDRKAEIEKLLSKAKPIDRVFNQADVSRLPPPVQRYLLKAIKQGTPYVSRLHLKQSGRMRFNQRWISIEADQYYSAEPLSFTWIAKMKLGPAWVAARDRYSNGKGNMLIKILSAVPLFDVRGPEMDHASLLRYLSELPWLPTAFLSDHITWKAIDDCTAEATITDGGISATGTFHFNEAGEVCEFTSLGRFRNETGKITPWSGTWSNYQEFNGFRIPTEGNAVWNDPQGDFEYVRLKIETAEYDQRVK</sequence>
<evidence type="ECO:0000256" key="1">
    <source>
        <dbReference type="SAM" id="Phobius"/>
    </source>
</evidence>
<keyword evidence="1" id="KW-0812">Transmembrane</keyword>
<accession>A0AAU8GB28</accession>
<proteinExistence type="predicted"/>
<keyword evidence="1" id="KW-1133">Transmembrane helix</keyword>
<protein>
    <submittedName>
        <fullName evidence="2">DUF6544 family protein</fullName>
    </submittedName>
</protein>
<gene>
    <name evidence="2" type="ORF">ABV300_07255</name>
</gene>
<organism evidence="2">
    <name type="scientific">Dehalogenimonas sp. 4OHTPN</name>
    <dbReference type="NCBI Taxonomy" id="3166643"/>
    <lineage>
        <taxon>Bacteria</taxon>
        <taxon>Bacillati</taxon>
        <taxon>Chloroflexota</taxon>
        <taxon>Dehalococcoidia</taxon>
        <taxon>Dehalococcoidales</taxon>
        <taxon>Dehalococcoidaceae</taxon>
        <taxon>Dehalogenimonas</taxon>
    </lineage>
</organism>
<reference evidence="2" key="1">
    <citation type="submission" date="2024-06" db="EMBL/GenBank/DDBJ databases">
        <title>A Novel Isolate, Dehalogenimonas sp. Strain 4OHTPN, Dechlorinates Aromatic 4 Hydroxy chlorothalonil by a Novel Reductive Dehalogenase.</title>
        <authorList>
            <person name="Liu G."/>
        </authorList>
    </citation>
    <scope>NUCLEOTIDE SEQUENCE</scope>
    <source>
        <strain evidence="2">4OHTPN</strain>
    </source>
</reference>
<dbReference type="RefSeq" id="WP_353714208.1">
    <property type="nucleotide sequence ID" value="NZ_CP159307.1"/>
</dbReference>
<dbReference type="EMBL" id="CP159307">
    <property type="protein sequence ID" value="XCH32944.1"/>
    <property type="molecule type" value="Genomic_DNA"/>
</dbReference>
<dbReference type="AlphaFoldDB" id="A0AAU8GB28"/>
<dbReference type="InterPro" id="IPR046674">
    <property type="entry name" value="DUF6544"/>
</dbReference>
<name>A0AAU8GB28_9CHLR</name>
<feature type="transmembrane region" description="Helical" evidence="1">
    <location>
        <begin position="6"/>
        <end position="26"/>
    </location>
</feature>